<dbReference type="GO" id="GO:0046872">
    <property type="term" value="F:metal ion binding"/>
    <property type="evidence" value="ECO:0007669"/>
    <property type="project" value="UniProtKB-KW"/>
</dbReference>
<dbReference type="EMBL" id="JAEMHM010000005">
    <property type="protein sequence ID" value="MBJ6724488.1"/>
    <property type="molecule type" value="Genomic_DNA"/>
</dbReference>
<evidence type="ECO:0000256" key="1">
    <source>
        <dbReference type="ARBA" id="ARBA00010587"/>
    </source>
</evidence>
<organism evidence="4 5">
    <name type="scientific">Geomesophilobacter sediminis</name>
    <dbReference type="NCBI Taxonomy" id="2798584"/>
    <lineage>
        <taxon>Bacteria</taxon>
        <taxon>Pseudomonadati</taxon>
        <taxon>Thermodesulfobacteriota</taxon>
        <taxon>Desulfuromonadia</taxon>
        <taxon>Geobacterales</taxon>
        <taxon>Geobacteraceae</taxon>
        <taxon>Geomesophilobacter</taxon>
    </lineage>
</organism>
<sequence>MEDFSMNAEYRTGHELIDAQHLKVLVGLSQLYGELLRGKTKEELYGTVENLEALLKLHFFTEEAMLETLGCSGMDEMVAHDAVFLRHLQQVFSDYGENSTTETVDGLLFLKSWFVEHVRHVHKRCVQYANGIERMVGLRLDGTN</sequence>
<keyword evidence="2" id="KW-0479">Metal-binding</keyword>
<evidence type="ECO:0000313" key="5">
    <source>
        <dbReference type="Proteomes" id="UP000636888"/>
    </source>
</evidence>
<gene>
    <name evidence="4" type="ORF">JFN93_07200</name>
</gene>
<accession>A0A8J7IN47</accession>
<dbReference type="SUPFAM" id="SSF47188">
    <property type="entry name" value="Hemerythrin-like"/>
    <property type="match status" value="1"/>
</dbReference>
<comment type="similarity">
    <text evidence="1">Belongs to the hemerythrin family.</text>
</comment>
<dbReference type="Proteomes" id="UP000636888">
    <property type="component" value="Unassembled WGS sequence"/>
</dbReference>
<dbReference type="AlphaFoldDB" id="A0A8J7IN47"/>
<comment type="caution">
    <text evidence="4">The sequence shown here is derived from an EMBL/GenBank/DDBJ whole genome shotgun (WGS) entry which is preliminary data.</text>
</comment>
<protein>
    <submittedName>
        <fullName evidence="4">Hemerythrin family protein</fullName>
    </submittedName>
</protein>
<dbReference type="NCBIfam" id="TIGR02481">
    <property type="entry name" value="hemeryth_dom"/>
    <property type="match status" value="1"/>
</dbReference>
<dbReference type="RefSeq" id="WP_199383336.1">
    <property type="nucleotide sequence ID" value="NZ_JAEMHM010000005.1"/>
</dbReference>
<evidence type="ECO:0000256" key="3">
    <source>
        <dbReference type="ARBA" id="ARBA00023004"/>
    </source>
</evidence>
<dbReference type="InterPro" id="IPR012827">
    <property type="entry name" value="Hemerythrin_metal-bd"/>
</dbReference>
<dbReference type="CDD" id="cd12107">
    <property type="entry name" value="Hemerythrin"/>
    <property type="match status" value="1"/>
</dbReference>
<name>A0A8J7IN47_9BACT</name>
<evidence type="ECO:0000256" key="2">
    <source>
        <dbReference type="ARBA" id="ARBA00022723"/>
    </source>
</evidence>
<dbReference type="Gene3D" id="1.20.120.50">
    <property type="entry name" value="Hemerythrin-like"/>
    <property type="match status" value="1"/>
</dbReference>
<evidence type="ECO:0000313" key="4">
    <source>
        <dbReference type="EMBL" id="MBJ6724488.1"/>
    </source>
</evidence>
<proteinExistence type="inferred from homology"/>
<dbReference type="InterPro" id="IPR035938">
    <property type="entry name" value="Hemerythrin-like_sf"/>
</dbReference>
<keyword evidence="5" id="KW-1185">Reference proteome</keyword>
<keyword evidence="3" id="KW-0408">Iron</keyword>
<reference evidence="4" key="1">
    <citation type="submission" date="2020-12" db="EMBL/GenBank/DDBJ databases">
        <title>Geomonas sp. Red875, isolated from river sediment.</title>
        <authorList>
            <person name="Xu Z."/>
            <person name="Zhang Z."/>
            <person name="Masuda Y."/>
            <person name="Itoh H."/>
            <person name="Senoo K."/>
        </authorList>
    </citation>
    <scope>NUCLEOTIDE SEQUENCE</scope>
    <source>
        <strain evidence="4">Red875</strain>
    </source>
</reference>